<protein>
    <submittedName>
        <fullName evidence="10">AI-2 transport protein TqsA</fullName>
    </submittedName>
</protein>
<feature type="transmembrane region" description="Helical" evidence="9">
    <location>
        <begin position="12"/>
        <end position="41"/>
    </location>
</feature>
<evidence type="ECO:0000313" key="11">
    <source>
        <dbReference type="Proteomes" id="UP000193200"/>
    </source>
</evidence>
<keyword evidence="4" id="KW-1003">Cell membrane</keyword>
<keyword evidence="11" id="KW-1185">Reference proteome</keyword>
<keyword evidence="3" id="KW-0813">Transport</keyword>
<reference evidence="10 11" key="1">
    <citation type="submission" date="2017-03" db="EMBL/GenBank/DDBJ databases">
        <authorList>
            <person name="Afonso C.L."/>
            <person name="Miller P.J."/>
            <person name="Scott M.A."/>
            <person name="Spackman E."/>
            <person name="Goraichik I."/>
            <person name="Dimitrov K.M."/>
            <person name="Suarez D.L."/>
            <person name="Swayne D.E."/>
        </authorList>
    </citation>
    <scope>NUCLEOTIDE SEQUENCE [LARGE SCALE GENOMIC DNA]</scope>
    <source>
        <strain evidence="10 11">CECT 7691</strain>
    </source>
</reference>
<dbReference type="InterPro" id="IPR002549">
    <property type="entry name" value="AI-2E-like"/>
</dbReference>
<sequence>MTLRQHARFWLIAILVAGLFLYFLADILLPFVLGMAVSYFLDPVADRLEAAGLSRTLATTVITLLFVIVTLAGFVVVVPLIIEQTAGLAERLPEYVRKLLEASMPLIERVVDMFFHGDAESLKQAIGAQASSLVQSVGAIAAKLVGGGLAVVNLVSLLIVTPVVTFYLLRDWDEIVARIDGWLPRRQAGTIRRLARETDRVLAGFVRGQATVCIILALYYGMALLAVGLDFGLVIGLVTGLISFIPFVGAIVGFVASVGVALLQFWPDYPMIAIVGVIFVVGQVLEGNVLTPRLVGGSVGLHPVWVMFGLFAGGSLFGFVGMLIAVPTTAVAGVLARFSLGQYLASPFYHGTAEDADGAALATPPPPPEHTPPPPAKDAP</sequence>
<feature type="compositionally biased region" description="Pro residues" evidence="8">
    <location>
        <begin position="363"/>
        <end position="380"/>
    </location>
</feature>
<comment type="similarity">
    <text evidence="2">Belongs to the autoinducer-2 exporter (AI-2E) (TC 2.A.86) family.</text>
</comment>
<keyword evidence="5 9" id="KW-0812">Transmembrane</keyword>
<keyword evidence="6 9" id="KW-1133">Transmembrane helix</keyword>
<accession>A0A1Y5SUF5</accession>
<evidence type="ECO:0000313" key="10">
    <source>
        <dbReference type="EMBL" id="SLN48693.1"/>
    </source>
</evidence>
<dbReference type="GO" id="GO:0005886">
    <property type="term" value="C:plasma membrane"/>
    <property type="evidence" value="ECO:0007669"/>
    <property type="project" value="UniProtKB-SubCell"/>
</dbReference>
<proteinExistence type="inferred from homology"/>
<comment type="subcellular location">
    <subcellularLocation>
        <location evidence="1">Cell membrane</location>
        <topology evidence="1">Multi-pass membrane protein</topology>
    </subcellularLocation>
</comment>
<dbReference type="InParanoid" id="A0A1Y5SUF5"/>
<organism evidence="10 11">
    <name type="scientific">Oceanibacterium hippocampi</name>
    <dbReference type="NCBI Taxonomy" id="745714"/>
    <lineage>
        <taxon>Bacteria</taxon>
        <taxon>Pseudomonadati</taxon>
        <taxon>Pseudomonadota</taxon>
        <taxon>Alphaproteobacteria</taxon>
        <taxon>Sneathiellales</taxon>
        <taxon>Sneathiellaceae</taxon>
        <taxon>Oceanibacterium</taxon>
    </lineage>
</organism>
<evidence type="ECO:0000256" key="3">
    <source>
        <dbReference type="ARBA" id="ARBA00022448"/>
    </source>
</evidence>
<feature type="transmembrane region" description="Helical" evidence="9">
    <location>
        <begin position="305"/>
        <end position="336"/>
    </location>
</feature>
<evidence type="ECO:0000256" key="7">
    <source>
        <dbReference type="ARBA" id="ARBA00023136"/>
    </source>
</evidence>
<evidence type="ECO:0000256" key="9">
    <source>
        <dbReference type="SAM" id="Phobius"/>
    </source>
</evidence>
<dbReference type="OrthoDB" id="5792512at2"/>
<gene>
    <name evidence="10" type="primary">tqsA_1</name>
    <name evidence="10" type="ORF">OCH7691_02110</name>
</gene>
<evidence type="ECO:0000256" key="6">
    <source>
        <dbReference type="ARBA" id="ARBA00022989"/>
    </source>
</evidence>
<evidence type="ECO:0000256" key="2">
    <source>
        <dbReference type="ARBA" id="ARBA00009773"/>
    </source>
</evidence>
<dbReference type="FunCoup" id="A0A1Y5SUF5">
    <property type="interactions" value="175"/>
</dbReference>
<dbReference type="PANTHER" id="PTHR21716:SF53">
    <property type="entry name" value="PERMEASE PERM-RELATED"/>
    <property type="match status" value="1"/>
</dbReference>
<name>A0A1Y5SUF5_9PROT</name>
<dbReference type="AlphaFoldDB" id="A0A1Y5SUF5"/>
<dbReference type="Pfam" id="PF01594">
    <property type="entry name" value="AI-2E_transport"/>
    <property type="match status" value="1"/>
</dbReference>
<dbReference type="Proteomes" id="UP000193200">
    <property type="component" value="Unassembled WGS sequence"/>
</dbReference>
<feature type="region of interest" description="Disordered" evidence="8">
    <location>
        <begin position="356"/>
        <end position="380"/>
    </location>
</feature>
<feature type="transmembrane region" description="Helical" evidence="9">
    <location>
        <begin position="269"/>
        <end position="285"/>
    </location>
</feature>
<feature type="transmembrane region" description="Helical" evidence="9">
    <location>
        <begin position="61"/>
        <end position="82"/>
    </location>
</feature>
<feature type="transmembrane region" description="Helical" evidence="9">
    <location>
        <begin position="233"/>
        <end position="262"/>
    </location>
</feature>
<dbReference type="PANTHER" id="PTHR21716">
    <property type="entry name" value="TRANSMEMBRANE PROTEIN"/>
    <property type="match status" value="1"/>
</dbReference>
<evidence type="ECO:0000256" key="8">
    <source>
        <dbReference type="SAM" id="MobiDB-lite"/>
    </source>
</evidence>
<feature type="transmembrane region" description="Helical" evidence="9">
    <location>
        <begin position="201"/>
        <end position="221"/>
    </location>
</feature>
<evidence type="ECO:0000256" key="1">
    <source>
        <dbReference type="ARBA" id="ARBA00004651"/>
    </source>
</evidence>
<dbReference type="EMBL" id="FWFR01000001">
    <property type="protein sequence ID" value="SLN48693.1"/>
    <property type="molecule type" value="Genomic_DNA"/>
</dbReference>
<dbReference type="GO" id="GO:0055085">
    <property type="term" value="P:transmembrane transport"/>
    <property type="evidence" value="ECO:0007669"/>
    <property type="project" value="TreeGrafter"/>
</dbReference>
<evidence type="ECO:0000256" key="4">
    <source>
        <dbReference type="ARBA" id="ARBA00022475"/>
    </source>
</evidence>
<keyword evidence="7 9" id="KW-0472">Membrane</keyword>
<dbReference type="RefSeq" id="WP_085883309.1">
    <property type="nucleotide sequence ID" value="NZ_FWFR01000001.1"/>
</dbReference>
<evidence type="ECO:0000256" key="5">
    <source>
        <dbReference type="ARBA" id="ARBA00022692"/>
    </source>
</evidence>